<gene>
    <name evidence="2" type="ORF">LX16_3609</name>
</gene>
<keyword evidence="2" id="KW-0808">Transferase</keyword>
<dbReference type="SUPFAM" id="SSF55729">
    <property type="entry name" value="Acyl-CoA N-acyltransferases (Nat)"/>
    <property type="match status" value="2"/>
</dbReference>
<name>A0A562V4N7_9ACTN</name>
<proteinExistence type="predicted"/>
<keyword evidence="3" id="KW-1185">Reference proteome</keyword>
<comment type="caution">
    <text evidence="2">The sequence shown here is derived from an EMBL/GenBank/DDBJ whole genome shotgun (WGS) entry which is preliminary data.</text>
</comment>
<dbReference type="GO" id="GO:1990189">
    <property type="term" value="F:protein N-terminal-serine acetyltransferase activity"/>
    <property type="evidence" value="ECO:0007669"/>
    <property type="project" value="TreeGrafter"/>
</dbReference>
<protein>
    <submittedName>
        <fullName evidence="2">RimJ/RimL family protein N-acetyltransferase</fullName>
    </submittedName>
</protein>
<dbReference type="InterPro" id="IPR016181">
    <property type="entry name" value="Acyl_CoA_acyltransferase"/>
</dbReference>
<accession>A0A562V4N7</accession>
<sequence length="376" mass="41252">MNARRFPATPWRTERLLLRPLTPEDADDVAATCADPSVGEFIYSIPRPYRRSDAEEFISGATARWQEGTAQWAIADPATGRYLGGIGVPRLEWAFETAEIGYLVAPWARGEGYAAEAAAGVADFLFRHGVRRAELHISPANIASRRTASRAGFRQDGRLRAAITDRSGARVDRVVYSRVPEDPPGPVHRTLPDFPDGGLSDGVVTLRPLRPDDVEPMFRMYSDPDVWGRCVPPRPPERTEVEEACRFGAAERWLEDRSAQVAVVAADDGRYLGEVDLHMFMGPPGEGMLSYQLTSEARGHGHITRAARLLADWAFDAAGVVRLVAGTAVDNTASQAVLTRLGFTREGVERSRLPGADGSRVDNVSWSLLSGERTWT</sequence>
<dbReference type="PANTHER" id="PTHR43441">
    <property type="entry name" value="RIBOSOMAL-PROTEIN-SERINE ACETYLTRANSFERASE"/>
    <property type="match status" value="1"/>
</dbReference>
<feature type="domain" description="N-acetyltransferase" evidence="1">
    <location>
        <begin position="204"/>
        <end position="371"/>
    </location>
</feature>
<dbReference type="RefSeq" id="WP_147140264.1">
    <property type="nucleotide sequence ID" value="NZ_BAABIJ010000002.1"/>
</dbReference>
<dbReference type="PANTHER" id="PTHR43441:SF10">
    <property type="entry name" value="ACETYLTRANSFERASE"/>
    <property type="match status" value="1"/>
</dbReference>
<dbReference type="OrthoDB" id="5293267at2"/>
<dbReference type="PROSITE" id="PS51186">
    <property type="entry name" value="GNAT"/>
    <property type="match status" value="2"/>
</dbReference>
<dbReference type="Proteomes" id="UP000321617">
    <property type="component" value="Unassembled WGS sequence"/>
</dbReference>
<dbReference type="Pfam" id="PF13302">
    <property type="entry name" value="Acetyltransf_3"/>
    <property type="match status" value="2"/>
</dbReference>
<evidence type="ECO:0000313" key="3">
    <source>
        <dbReference type="Proteomes" id="UP000321617"/>
    </source>
</evidence>
<organism evidence="2 3">
    <name type="scientific">Stackebrandtia albiflava</name>
    <dbReference type="NCBI Taxonomy" id="406432"/>
    <lineage>
        <taxon>Bacteria</taxon>
        <taxon>Bacillati</taxon>
        <taxon>Actinomycetota</taxon>
        <taxon>Actinomycetes</taxon>
        <taxon>Glycomycetales</taxon>
        <taxon>Glycomycetaceae</taxon>
        <taxon>Stackebrandtia</taxon>
    </lineage>
</organism>
<dbReference type="GO" id="GO:0005737">
    <property type="term" value="C:cytoplasm"/>
    <property type="evidence" value="ECO:0007669"/>
    <property type="project" value="TreeGrafter"/>
</dbReference>
<dbReference type="EMBL" id="VLLL01000006">
    <property type="protein sequence ID" value="TWJ12843.1"/>
    <property type="molecule type" value="Genomic_DNA"/>
</dbReference>
<evidence type="ECO:0000313" key="2">
    <source>
        <dbReference type="EMBL" id="TWJ12843.1"/>
    </source>
</evidence>
<dbReference type="Gene3D" id="3.40.630.30">
    <property type="match status" value="2"/>
</dbReference>
<dbReference type="InterPro" id="IPR000182">
    <property type="entry name" value="GNAT_dom"/>
</dbReference>
<dbReference type="AlphaFoldDB" id="A0A562V4N7"/>
<feature type="domain" description="N-acetyltransferase" evidence="1">
    <location>
        <begin position="16"/>
        <end position="182"/>
    </location>
</feature>
<evidence type="ECO:0000259" key="1">
    <source>
        <dbReference type="PROSITE" id="PS51186"/>
    </source>
</evidence>
<dbReference type="GO" id="GO:0008999">
    <property type="term" value="F:protein-N-terminal-alanine acetyltransferase activity"/>
    <property type="evidence" value="ECO:0007669"/>
    <property type="project" value="TreeGrafter"/>
</dbReference>
<reference evidence="2 3" key="1">
    <citation type="journal article" date="2013" name="Stand. Genomic Sci.">
        <title>Genomic Encyclopedia of Type Strains, Phase I: The one thousand microbial genomes (KMG-I) project.</title>
        <authorList>
            <person name="Kyrpides N.C."/>
            <person name="Woyke T."/>
            <person name="Eisen J.A."/>
            <person name="Garrity G."/>
            <person name="Lilburn T.G."/>
            <person name="Beck B.J."/>
            <person name="Whitman W.B."/>
            <person name="Hugenholtz P."/>
            <person name="Klenk H.P."/>
        </authorList>
    </citation>
    <scope>NUCLEOTIDE SEQUENCE [LARGE SCALE GENOMIC DNA]</scope>
    <source>
        <strain evidence="2 3">DSM 45044</strain>
    </source>
</reference>
<dbReference type="InterPro" id="IPR051908">
    <property type="entry name" value="Ribosomal_N-acetyltransferase"/>
</dbReference>